<evidence type="ECO:0000256" key="12">
    <source>
        <dbReference type="ARBA" id="ARBA00049954"/>
    </source>
</evidence>
<dbReference type="InterPro" id="IPR006204">
    <property type="entry name" value="GHMP_kinase_N_dom"/>
</dbReference>
<name>A0A316D5H5_9BACL</name>
<dbReference type="UniPathway" id="UPA00050">
    <property type="reaction ID" value="UER00064"/>
</dbReference>
<evidence type="ECO:0000256" key="4">
    <source>
        <dbReference type="ARBA" id="ARBA00017858"/>
    </source>
</evidence>
<keyword evidence="10 13" id="KW-0067">ATP-binding</keyword>
<dbReference type="InterPro" id="IPR013750">
    <property type="entry name" value="GHMP_kinase_C_dom"/>
</dbReference>
<keyword evidence="7 13" id="KW-0791">Threonine biosynthesis</keyword>
<dbReference type="InterPro" id="IPR036554">
    <property type="entry name" value="GHMP_kinase_C_sf"/>
</dbReference>
<reference evidence="16 17" key="1">
    <citation type="submission" date="2018-05" db="EMBL/GenBank/DDBJ databases">
        <title>Genomic Encyclopedia of Type Strains, Phase IV (KMG-IV): sequencing the most valuable type-strain genomes for metagenomic binning, comparative biology and taxonomic classification.</title>
        <authorList>
            <person name="Goeker M."/>
        </authorList>
    </citation>
    <scope>NUCLEOTIDE SEQUENCE [LARGE SCALE GENOMIC DNA]</scope>
    <source>
        <strain evidence="16 17">DSM 18773</strain>
    </source>
</reference>
<keyword evidence="6 13" id="KW-0808">Transferase</keyword>
<dbReference type="RefSeq" id="WP_109690418.1">
    <property type="nucleotide sequence ID" value="NZ_QGGL01000015.1"/>
</dbReference>
<comment type="catalytic activity">
    <reaction evidence="11 13">
        <text>L-homoserine + ATP = O-phospho-L-homoserine + ADP + H(+)</text>
        <dbReference type="Rhea" id="RHEA:13985"/>
        <dbReference type="ChEBI" id="CHEBI:15378"/>
        <dbReference type="ChEBI" id="CHEBI:30616"/>
        <dbReference type="ChEBI" id="CHEBI:57476"/>
        <dbReference type="ChEBI" id="CHEBI:57590"/>
        <dbReference type="ChEBI" id="CHEBI:456216"/>
        <dbReference type="EC" id="2.7.1.39"/>
    </reaction>
</comment>
<accession>A0A316D5H5</accession>
<evidence type="ECO:0000256" key="11">
    <source>
        <dbReference type="ARBA" id="ARBA00049375"/>
    </source>
</evidence>
<protein>
    <recommendedName>
        <fullName evidence="4 13">Homoserine kinase</fullName>
        <shortName evidence="13">HK</shortName>
        <shortName evidence="13">HSK</shortName>
        <ecNumber evidence="3 13">2.7.1.39</ecNumber>
    </recommendedName>
</protein>
<feature type="domain" description="GHMP kinase C-terminal" evidence="15">
    <location>
        <begin position="202"/>
        <end position="277"/>
    </location>
</feature>
<comment type="similarity">
    <text evidence="2 13">Belongs to the GHMP kinase family. Homoserine kinase subfamily.</text>
</comment>
<dbReference type="SUPFAM" id="SSF55060">
    <property type="entry name" value="GHMP Kinase, C-terminal domain"/>
    <property type="match status" value="1"/>
</dbReference>
<keyword evidence="5 13" id="KW-0028">Amino-acid biosynthesis</keyword>
<dbReference type="Gene3D" id="3.30.230.10">
    <property type="match status" value="1"/>
</dbReference>
<dbReference type="InterPro" id="IPR000870">
    <property type="entry name" value="Homoserine_kinase"/>
</dbReference>
<dbReference type="NCBIfam" id="TIGR00191">
    <property type="entry name" value="thrB"/>
    <property type="match status" value="1"/>
</dbReference>
<proteinExistence type="inferred from homology"/>
<organism evidence="16 17">
    <name type="scientific">Tumebacillus permanentifrigoris</name>
    <dbReference type="NCBI Taxonomy" id="378543"/>
    <lineage>
        <taxon>Bacteria</taxon>
        <taxon>Bacillati</taxon>
        <taxon>Bacillota</taxon>
        <taxon>Bacilli</taxon>
        <taxon>Bacillales</taxon>
        <taxon>Alicyclobacillaceae</taxon>
        <taxon>Tumebacillus</taxon>
    </lineage>
</organism>
<dbReference type="InterPro" id="IPR006203">
    <property type="entry name" value="GHMP_knse_ATP-bd_CS"/>
</dbReference>
<dbReference type="GO" id="GO:0004413">
    <property type="term" value="F:homoserine kinase activity"/>
    <property type="evidence" value="ECO:0007669"/>
    <property type="project" value="UniProtKB-UniRule"/>
</dbReference>
<keyword evidence="8 13" id="KW-0547">Nucleotide-binding</keyword>
<comment type="function">
    <text evidence="12 13">Catalyzes the ATP-dependent phosphorylation of L-homoserine to L-homoserine phosphate.</text>
</comment>
<dbReference type="GO" id="GO:0005524">
    <property type="term" value="F:ATP binding"/>
    <property type="evidence" value="ECO:0007669"/>
    <property type="project" value="UniProtKB-UniRule"/>
</dbReference>
<dbReference type="Gene3D" id="3.30.70.890">
    <property type="entry name" value="GHMP kinase, C-terminal domain"/>
    <property type="match status" value="1"/>
</dbReference>
<gene>
    <name evidence="13" type="primary">thrB</name>
    <name evidence="16" type="ORF">C7459_115113</name>
</gene>
<evidence type="ECO:0000259" key="14">
    <source>
        <dbReference type="Pfam" id="PF00288"/>
    </source>
</evidence>
<dbReference type="Proteomes" id="UP000245634">
    <property type="component" value="Unassembled WGS sequence"/>
</dbReference>
<comment type="subcellular location">
    <subcellularLocation>
        <location evidence="13">Cytoplasm</location>
    </subcellularLocation>
</comment>
<dbReference type="GO" id="GO:0005737">
    <property type="term" value="C:cytoplasm"/>
    <property type="evidence" value="ECO:0007669"/>
    <property type="project" value="UniProtKB-SubCell"/>
</dbReference>
<dbReference type="SUPFAM" id="SSF54211">
    <property type="entry name" value="Ribosomal protein S5 domain 2-like"/>
    <property type="match status" value="1"/>
</dbReference>
<comment type="pathway">
    <text evidence="1 13">Amino-acid biosynthesis; L-threonine biosynthesis; L-threonine from L-aspartate: step 4/5.</text>
</comment>
<keyword evidence="13" id="KW-0963">Cytoplasm</keyword>
<evidence type="ECO:0000313" key="16">
    <source>
        <dbReference type="EMBL" id="PWK08460.1"/>
    </source>
</evidence>
<dbReference type="PIRSF" id="PIRSF000676">
    <property type="entry name" value="Homoser_kin"/>
    <property type="match status" value="1"/>
</dbReference>
<evidence type="ECO:0000256" key="6">
    <source>
        <dbReference type="ARBA" id="ARBA00022679"/>
    </source>
</evidence>
<dbReference type="InterPro" id="IPR014721">
    <property type="entry name" value="Ribsml_uS5_D2-typ_fold_subgr"/>
</dbReference>
<dbReference type="Pfam" id="PF08544">
    <property type="entry name" value="GHMP_kinases_C"/>
    <property type="match status" value="1"/>
</dbReference>
<dbReference type="PANTHER" id="PTHR20861">
    <property type="entry name" value="HOMOSERINE/4-DIPHOSPHOCYTIDYL-2-C-METHYL-D-ERYTHRITOL KINASE"/>
    <property type="match status" value="1"/>
</dbReference>
<dbReference type="GO" id="GO:0009088">
    <property type="term" value="P:threonine biosynthetic process"/>
    <property type="evidence" value="ECO:0007669"/>
    <property type="project" value="UniProtKB-UniRule"/>
</dbReference>
<dbReference type="OrthoDB" id="9769912at2"/>
<dbReference type="PRINTS" id="PR00958">
    <property type="entry name" value="HOMSERKINASE"/>
</dbReference>
<evidence type="ECO:0000259" key="15">
    <source>
        <dbReference type="Pfam" id="PF08544"/>
    </source>
</evidence>
<dbReference type="AlphaFoldDB" id="A0A316D5H5"/>
<evidence type="ECO:0000256" key="3">
    <source>
        <dbReference type="ARBA" id="ARBA00012078"/>
    </source>
</evidence>
<evidence type="ECO:0000256" key="9">
    <source>
        <dbReference type="ARBA" id="ARBA00022777"/>
    </source>
</evidence>
<dbReference type="EC" id="2.7.1.39" evidence="3 13"/>
<evidence type="ECO:0000313" key="17">
    <source>
        <dbReference type="Proteomes" id="UP000245634"/>
    </source>
</evidence>
<sequence>MQTRWRVPATTANLGPGFDVLGMALDLYNEIEMEEIEQGLEITVEGEGAADIARDESNLVYQAALAVFERVGYAPAGLRIHLCNRIPVTRGLGSSSAALVGGLAAANRICGDALSREELLEIATVMEGHPDNVAPVLYGGFSVAGHVRDKWRVQRLTPPAGLCVVVAIPDFELHTEQARAVVPQQVSLADAIFSASHVGLIVAALQKNDLELFGQCLEDRLHQSHRAELIPGMNDVLKSAEEAGAVGAALSGAGPTLIAFTEGHRDEVGHAMQQAFAAHGVTCRIMHLYPDLSGVCEHVVVPTIV</sequence>
<feature type="binding site" evidence="13">
    <location>
        <begin position="87"/>
        <end position="97"/>
    </location>
    <ligand>
        <name>ATP</name>
        <dbReference type="ChEBI" id="CHEBI:30616"/>
    </ligand>
</feature>
<evidence type="ECO:0000256" key="2">
    <source>
        <dbReference type="ARBA" id="ARBA00007370"/>
    </source>
</evidence>
<dbReference type="NCBIfam" id="NF002288">
    <property type="entry name" value="PRK01212.1-4"/>
    <property type="match status" value="1"/>
</dbReference>
<evidence type="ECO:0000256" key="7">
    <source>
        <dbReference type="ARBA" id="ARBA00022697"/>
    </source>
</evidence>
<evidence type="ECO:0000256" key="10">
    <source>
        <dbReference type="ARBA" id="ARBA00022840"/>
    </source>
</evidence>
<dbReference type="PANTHER" id="PTHR20861:SF1">
    <property type="entry name" value="HOMOSERINE KINASE"/>
    <property type="match status" value="1"/>
</dbReference>
<dbReference type="Pfam" id="PF00288">
    <property type="entry name" value="GHMP_kinases_N"/>
    <property type="match status" value="1"/>
</dbReference>
<comment type="caution">
    <text evidence="16">The sequence shown here is derived from an EMBL/GenBank/DDBJ whole genome shotgun (WGS) entry which is preliminary data.</text>
</comment>
<evidence type="ECO:0000256" key="13">
    <source>
        <dbReference type="HAMAP-Rule" id="MF_00384"/>
    </source>
</evidence>
<evidence type="ECO:0000256" key="8">
    <source>
        <dbReference type="ARBA" id="ARBA00022741"/>
    </source>
</evidence>
<dbReference type="InterPro" id="IPR020568">
    <property type="entry name" value="Ribosomal_Su5_D2-typ_SF"/>
</dbReference>
<dbReference type="HAMAP" id="MF_00384">
    <property type="entry name" value="Homoser_kinase"/>
    <property type="match status" value="1"/>
</dbReference>
<evidence type="ECO:0000256" key="1">
    <source>
        <dbReference type="ARBA" id="ARBA00005015"/>
    </source>
</evidence>
<feature type="domain" description="GHMP kinase N-terminal" evidence="14">
    <location>
        <begin position="58"/>
        <end position="140"/>
    </location>
</feature>
<dbReference type="PROSITE" id="PS00627">
    <property type="entry name" value="GHMP_KINASES_ATP"/>
    <property type="match status" value="1"/>
</dbReference>
<evidence type="ECO:0000256" key="5">
    <source>
        <dbReference type="ARBA" id="ARBA00022605"/>
    </source>
</evidence>
<keyword evidence="17" id="KW-1185">Reference proteome</keyword>
<keyword evidence="9 13" id="KW-0418">Kinase</keyword>
<dbReference type="EMBL" id="QGGL01000015">
    <property type="protein sequence ID" value="PWK08460.1"/>
    <property type="molecule type" value="Genomic_DNA"/>
</dbReference>